<comment type="caution">
    <text evidence="1">The sequence shown here is derived from an EMBL/GenBank/DDBJ whole genome shotgun (WGS) entry which is preliminary data.</text>
</comment>
<sequence>MFFTRASQSTPSKRYSPGKLAMPSPVYVEVILYVPPLALIESPPRAAIALHKLSHYRGEGDTTLFDDPGAGVQSLCSGNIILPRSLVNIDGRWRLHIPTLGHTSFEGVYALLTNLPKVDENINPGGMFPWTFGNYVRRFLRELDDSGVLATPGLLTADQFYEQFLAQKLGSGRT</sequence>
<accession>A0A8S0WS79</accession>
<reference evidence="1 2" key="1">
    <citation type="submission" date="2020-01" db="EMBL/GenBank/DDBJ databases">
        <authorList>
            <person name="Gupta K D."/>
        </authorList>
    </citation>
    <scope>NUCLEOTIDE SEQUENCE [LARGE SCALE GENOMIC DNA]</scope>
</reference>
<keyword evidence="2" id="KW-1185">Reference proteome</keyword>
<dbReference type="OrthoDB" id="10281102at2759"/>
<proteinExistence type="predicted"/>
<dbReference type="Proteomes" id="UP000467700">
    <property type="component" value="Unassembled WGS sequence"/>
</dbReference>
<protein>
    <submittedName>
        <fullName evidence="1">Uncharacterized protein</fullName>
    </submittedName>
</protein>
<evidence type="ECO:0000313" key="1">
    <source>
        <dbReference type="EMBL" id="CAA7269567.1"/>
    </source>
</evidence>
<dbReference type="AlphaFoldDB" id="A0A8S0WS79"/>
<gene>
    <name evidence="1" type="ORF">AAE3_LOCUS11919</name>
</gene>
<name>A0A8S0WS79_CYCAE</name>
<organism evidence="1 2">
    <name type="scientific">Cyclocybe aegerita</name>
    <name type="common">Black poplar mushroom</name>
    <name type="synonym">Agrocybe aegerita</name>
    <dbReference type="NCBI Taxonomy" id="1973307"/>
    <lineage>
        <taxon>Eukaryota</taxon>
        <taxon>Fungi</taxon>
        <taxon>Dikarya</taxon>
        <taxon>Basidiomycota</taxon>
        <taxon>Agaricomycotina</taxon>
        <taxon>Agaricomycetes</taxon>
        <taxon>Agaricomycetidae</taxon>
        <taxon>Agaricales</taxon>
        <taxon>Agaricineae</taxon>
        <taxon>Bolbitiaceae</taxon>
        <taxon>Cyclocybe</taxon>
    </lineage>
</organism>
<dbReference type="EMBL" id="CACVBS010000079">
    <property type="protein sequence ID" value="CAA7269567.1"/>
    <property type="molecule type" value="Genomic_DNA"/>
</dbReference>
<evidence type="ECO:0000313" key="2">
    <source>
        <dbReference type="Proteomes" id="UP000467700"/>
    </source>
</evidence>